<feature type="transmembrane region" description="Helical" evidence="8">
    <location>
        <begin position="100"/>
        <end position="117"/>
    </location>
</feature>
<gene>
    <name evidence="10" type="primary">rarD</name>
    <name evidence="10" type="ORF">G3A44_01815</name>
</gene>
<feature type="transmembrane region" description="Helical" evidence="8">
    <location>
        <begin position="207"/>
        <end position="227"/>
    </location>
</feature>
<dbReference type="NCBIfam" id="TIGR00688">
    <property type="entry name" value="rarD"/>
    <property type="match status" value="1"/>
</dbReference>
<keyword evidence="5 8" id="KW-0812">Transmembrane</keyword>
<evidence type="ECO:0000256" key="5">
    <source>
        <dbReference type="ARBA" id="ARBA00022692"/>
    </source>
</evidence>
<dbReference type="InterPro" id="IPR037185">
    <property type="entry name" value="EmrE-like"/>
</dbReference>
<dbReference type="GO" id="GO:0005886">
    <property type="term" value="C:plasma membrane"/>
    <property type="evidence" value="ECO:0007669"/>
    <property type="project" value="UniProtKB-SubCell"/>
</dbReference>
<feature type="transmembrane region" description="Helical" evidence="8">
    <location>
        <begin position="175"/>
        <end position="195"/>
    </location>
</feature>
<sequence length="292" mass="31471">MPRTGLLAAASAYLMWGLFPLYFHHLASVQAVEVVLHRSAWSLVFVGLLLAWQRRWAWLGPVLAQPRTVGVFAVSALLLSSNWALYVWAVQHGQVLESSLGYFINPLFNVLLGVLVLGERPRPVQWAAIGLAALGVLWLGWVAGRPPWIALALAASFGLYGLLKKLAPLGALEGLALETGLLAPLAFGGLAWALLQGGDSAHASAGTWGWLLLAGPFTAVPLLLFAYGAQRIPLGTLGLLQYLGPSVQFALGVWVLHEPLQPDRLLGFALIWTALLIYSGETVWRLRRPAAA</sequence>
<comment type="caution">
    <text evidence="10">The sequence shown here is derived from an EMBL/GenBank/DDBJ whole genome shotgun (WGS) entry which is preliminary data.</text>
</comment>
<keyword evidence="6 8" id="KW-1133">Transmembrane helix</keyword>
<feature type="transmembrane region" description="Helical" evidence="8">
    <location>
        <begin position="147"/>
        <end position="163"/>
    </location>
</feature>
<dbReference type="Proteomes" id="UP000484255">
    <property type="component" value="Unassembled WGS sequence"/>
</dbReference>
<keyword evidence="3" id="KW-0813">Transport</keyword>
<feature type="transmembrane region" description="Helical" evidence="8">
    <location>
        <begin position="269"/>
        <end position="286"/>
    </location>
</feature>
<dbReference type="InterPro" id="IPR000620">
    <property type="entry name" value="EamA_dom"/>
</dbReference>
<evidence type="ECO:0000256" key="3">
    <source>
        <dbReference type="ARBA" id="ARBA00022448"/>
    </source>
</evidence>
<dbReference type="RefSeq" id="WP_163455823.1">
    <property type="nucleotide sequence ID" value="NZ_JAAGOH010000001.1"/>
</dbReference>
<evidence type="ECO:0000256" key="1">
    <source>
        <dbReference type="ARBA" id="ARBA00004651"/>
    </source>
</evidence>
<evidence type="ECO:0000256" key="2">
    <source>
        <dbReference type="ARBA" id="ARBA00007362"/>
    </source>
</evidence>
<comment type="similarity">
    <text evidence="2">Belongs to the EamA transporter family.</text>
</comment>
<keyword evidence="4" id="KW-1003">Cell membrane</keyword>
<feature type="transmembrane region" description="Helical" evidence="8">
    <location>
        <begin position="69"/>
        <end position="88"/>
    </location>
</feature>
<dbReference type="InterPro" id="IPR004626">
    <property type="entry name" value="RarD"/>
</dbReference>
<keyword evidence="11" id="KW-1185">Reference proteome</keyword>
<dbReference type="SUPFAM" id="SSF103481">
    <property type="entry name" value="Multidrug resistance efflux transporter EmrE"/>
    <property type="match status" value="2"/>
</dbReference>
<protein>
    <submittedName>
        <fullName evidence="10">EamA family transporter RarD</fullName>
    </submittedName>
</protein>
<evidence type="ECO:0000259" key="9">
    <source>
        <dbReference type="Pfam" id="PF00892"/>
    </source>
</evidence>
<keyword evidence="7 8" id="KW-0472">Membrane</keyword>
<evidence type="ECO:0000256" key="8">
    <source>
        <dbReference type="SAM" id="Phobius"/>
    </source>
</evidence>
<evidence type="ECO:0000256" key="7">
    <source>
        <dbReference type="ARBA" id="ARBA00023136"/>
    </source>
</evidence>
<feature type="domain" description="EamA" evidence="9">
    <location>
        <begin position="149"/>
        <end position="278"/>
    </location>
</feature>
<feature type="transmembrane region" description="Helical" evidence="8">
    <location>
        <begin position="239"/>
        <end position="257"/>
    </location>
</feature>
<dbReference type="EMBL" id="JAAGOH010000001">
    <property type="protein sequence ID" value="NDY89927.1"/>
    <property type="molecule type" value="Genomic_DNA"/>
</dbReference>
<dbReference type="PANTHER" id="PTHR22911">
    <property type="entry name" value="ACYL-MALONYL CONDENSING ENZYME-RELATED"/>
    <property type="match status" value="1"/>
</dbReference>
<proteinExistence type="inferred from homology"/>
<organism evidence="10 11">
    <name type="scientific">Ideonella livida</name>
    <dbReference type="NCBI Taxonomy" id="2707176"/>
    <lineage>
        <taxon>Bacteria</taxon>
        <taxon>Pseudomonadati</taxon>
        <taxon>Pseudomonadota</taxon>
        <taxon>Betaproteobacteria</taxon>
        <taxon>Burkholderiales</taxon>
        <taxon>Sphaerotilaceae</taxon>
        <taxon>Ideonella</taxon>
    </lineage>
</organism>
<reference evidence="10 11" key="1">
    <citation type="submission" date="2020-02" db="EMBL/GenBank/DDBJ databases">
        <title>Ideonella bacterium strain TBM-1.</title>
        <authorList>
            <person name="Chen W.-M."/>
        </authorList>
    </citation>
    <scope>NUCLEOTIDE SEQUENCE [LARGE SCALE GENOMIC DNA]</scope>
    <source>
        <strain evidence="10 11">TBM-1</strain>
    </source>
</reference>
<evidence type="ECO:0000313" key="10">
    <source>
        <dbReference type="EMBL" id="NDY89927.1"/>
    </source>
</evidence>
<dbReference type="PANTHER" id="PTHR22911:SF137">
    <property type="entry name" value="SOLUTE CARRIER FAMILY 35 MEMBER G2-RELATED"/>
    <property type="match status" value="1"/>
</dbReference>
<evidence type="ECO:0000313" key="11">
    <source>
        <dbReference type="Proteomes" id="UP000484255"/>
    </source>
</evidence>
<comment type="subcellular location">
    <subcellularLocation>
        <location evidence="1">Cell membrane</location>
        <topology evidence="1">Multi-pass membrane protein</topology>
    </subcellularLocation>
</comment>
<evidence type="ECO:0000256" key="4">
    <source>
        <dbReference type="ARBA" id="ARBA00022475"/>
    </source>
</evidence>
<evidence type="ECO:0000256" key="6">
    <source>
        <dbReference type="ARBA" id="ARBA00022989"/>
    </source>
</evidence>
<feature type="transmembrane region" description="Helical" evidence="8">
    <location>
        <begin position="124"/>
        <end position="141"/>
    </location>
</feature>
<dbReference type="Pfam" id="PF00892">
    <property type="entry name" value="EamA"/>
    <property type="match status" value="2"/>
</dbReference>
<name>A0A7C9TJ23_9BURK</name>
<accession>A0A7C9TJ23</accession>
<dbReference type="AlphaFoldDB" id="A0A7C9TJ23"/>
<feature type="domain" description="EamA" evidence="9">
    <location>
        <begin position="4"/>
        <end position="139"/>
    </location>
</feature>
<feature type="transmembrane region" description="Helical" evidence="8">
    <location>
        <begin position="41"/>
        <end position="57"/>
    </location>
</feature>